<gene>
    <name evidence="3" type="ORF">AMQ22_02189</name>
</gene>
<dbReference type="InterPro" id="IPR050300">
    <property type="entry name" value="GDXG_lipolytic_enzyme"/>
</dbReference>
<dbReference type="EMBL" id="LNGC01000226">
    <property type="protein sequence ID" value="KYC45734.1"/>
    <property type="molecule type" value="Genomic_DNA"/>
</dbReference>
<dbReference type="Gene3D" id="3.40.50.1820">
    <property type="entry name" value="alpha/beta hydrolase"/>
    <property type="match status" value="1"/>
</dbReference>
<keyword evidence="1" id="KW-0378">Hydrolase</keyword>
<dbReference type="InterPro" id="IPR049492">
    <property type="entry name" value="BD-FAE-like_dom"/>
</dbReference>
<comment type="caution">
    <text evidence="3">The sequence shown here is derived from an EMBL/GenBank/DDBJ whole genome shotgun (WGS) entry which is preliminary data.</text>
</comment>
<name>A0A150IM32_9EURY</name>
<reference evidence="3 4" key="1">
    <citation type="journal article" date="2016" name="ISME J.">
        <title>Chasing the elusive Euryarchaeota class WSA2: genomes reveal a uniquely fastidious methyl-reducing methanogen.</title>
        <authorList>
            <person name="Nobu M.K."/>
            <person name="Narihiro T."/>
            <person name="Kuroda K."/>
            <person name="Mei R."/>
            <person name="Liu W.T."/>
        </authorList>
    </citation>
    <scope>NUCLEOTIDE SEQUENCE [LARGE SCALE GENOMIC DNA]</scope>
    <source>
        <strain evidence="3">U1lsi0528_Bin055</strain>
    </source>
</reference>
<dbReference type="ESTHER" id="9eury-a0a150im32">
    <property type="family name" value="BD-FAE"/>
</dbReference>
<evidence type="ECO:0000256" key="1">
    <source>
        <dbReference type="ARBA" id="ARBA00022801"/>
    </source>
</evidence>
<accession>A0A150IM32</accession>
<dbReference type="PANTHER" id="PTHR48081">
    <property type="entry name" value="AB HYDROLASE SUPERFAMILY PROTEIN C4A8.06C"/>
    <property type="match status" value="1"/>
</dbReference>
<dbReference type="GO" id="GO:0016787">
    <property type="term" value="F:hydrolase activity"/>
    <property type="evidence" value="ECO:0007669"/>
    <property type="project" value="UniProtKB-KW"/>
</dbReference>
<evidence type="ECO:0000313" key="4">
    <source>
        <dbReference type="Proteomes" id="UP000075398"/>
    </source>
</evidence>
<organism evidence="3 4">
    <name type="scientific">Candidatus Methanofastidiosum methylothiophilum</name>
    <dbReference type="NCBI Taxonomy" id="1705564"/>
    <lineage>
        <taxon>Archaea</taxon>
        <taxon>Methanobacteriati</taxon>
        <taxon>Methanobacteriota</taxon>
        <taxon>Stenosarchaea group</taxon>
        <taxon>Candidatus Methanofastidiosia</taxon>
        <taxon>Candidatus Methanofastidiosales</taxon>
        <taxon>Candidatus Methanofastidiosaceae</taxon>
        <taxon>Candidatus Methanofastidiosum</taxon>
    </lineage>
</organism>
<evidence type="ECO:0000313" key="3">
    <source>
        <dbReference type="EMBL" id="KYC45734.1"/>
    </source>
</evidence>
<dbReference type="InterPro" id="IPR029058">
    <property type="entry name" value="AB_hydrolase_fold"/>
</dbReference>
<proteinExistence type="predicted"/>
<feature type="domain" description="BD-FAE-like" evidence="2">
    <location>
        <begin position="59"/>
        <end position="234"/>
    </location>
</feature>
<dbReference type="PANTHER" id="PTHR48081:SF33">
    <property type="entry name" value="KYNURENINE FORMAMIDASE"/>
    <property type="match status" value="1"/>
</dbReference>
<evidence type="ECO:0000259" key="2">
    <source>
        <dbReference type="Pfam" id="PF20434"/>
    </source>
</evidence>
<dbReference type="SUPFAM" id="SSF53474">
    <property type="entry name" value="alpha/beta-Hydrolases"/>
    <property type="match status" value="1"/>
</dbReference>
<sequence length="305" mass="35048">MSYRFRYTICFIFICINILCCCLAHNKNTINNSNDDSILKYYDIPYDSIKGVDPKLMSLDIYTKKSEKLKPIMIYVHGGSWRLGDKSSVGLKPYIFIENDYLFISINYRLSPNVKFPVHAQDVAKAISWVYFNSEEYGGDNNQIYLMGHSAGAHLVSLVSTDEGYLQEKNLGLNIIKGVISLDTVYDFNLLYETYSNVPDAYILTFGKDPEFLRFSSPITYVKINKEIPPMFIAYSGGGIVGSLRERDIQSENFVDKLREANIYSELLPALDKSHMDINIDFGSPDDYVTRRSFEFLEYIRINKK</sequence>
<dbReference type="Pfam" id="PF20434">
    <property type="entry name" value="BD-FAE"/>
    <property type="match status" value="1"/>
</dbReference>
<dbReference type="AlphaFoldDB" id="A0A150IM32"/>
<protein>
    <submittedName>
        <fullName evidence="3">Acetyl esterase</fullName>
    </submittedName>
</protein>
<dbReference type="Proteomes" id="UP000075398">
    <property type="component" value="Unassembled WGS sequence"/>
</dbReference>